<name>A0A0F9DU63_9ZZZZ</name>
<dbReference type="PANTHER" id="PTHR45228:SF1">
    <property type="entry name" value="CYCLIC DI-GMP PHOSPHODIESTERASE TM_0186"/>
    <property type="match status" value="1"/>
</dbReference>
<evidence type="ECO:0000256" key="1">
    <source>
        <dbReference type="SAM" id="Phobius"/>
    </source>
</evidence>
<feature type="transmembrane region" description="Helical" evidence="1">
    <location>
        <begin position="12"/>
        <end position="32"/>
    </location>
</feature>
<dbReference type="Pfam" id="PF13487">
    <property type="entry name" value="HD_5"/>
    <property type="match status" value="1"/>
</dbReference>
<keyword evidence="1" id="KW-0812">Transmembrane</keyword>
<protein>
    <recommendedName>
        <fullName evidence="2">HD-GYP domain-containing protein</fullName>
    </recommendedName>
</protein>
<feature type="domain" description="HD-GYP" evidence="2">
    <location>
        <begin position="280"/>
        <end position="469"/>
    </location>
</feature>
<dbReference type="InterPro" id="IPR003607">
    <property type="entry name" value="HD/PDEase_dom"/>
</dbReference>
<evidence type="ECO:0000313" key="3">
    <source>
        <dbReference type="EMBL" id="KKL65383.1"/>
    </source>
</evidence>
<sequence length="469" mass="52751">MTKTDKKSFSGLAQYIMLVGIVGTLLYIFNSYESQGAAEFLKQFLSTENLGLRFRALVLFTPLITVAIAYLVNEREKYLYKVMVSEEVLKSKNEELVAFNERLSALRSIDMAISTSIDLQATLKILIDKIVSQLKVDAVDLLLLSPDTNMLVYSAGKGFLSDKAEKTRMRVGVGLAGKVAQSKERISIPDLNIYLSDPANADYIIVAGSHLLVDEKFRSYFAFPLVSHSRFLGVIEILNRTVLEPSDEWFDFLETFAAQAAIAIDKASLFSDLQESNIELVRAYDTTIAGWARALDYRDKETEGHSRRVTDMTGVLAEEMGISGEELLHIKRGALLHDIGKMGVPDRILLKQGSLNHEERAVIERHPDISYNLLSPITFLRPAIDIPYCHHEKWDGSGYPRGLEGEDIPLGARIFAIVDVWDALRSDRPYRKAWSREKSLEHIQSLAGSHFDPEVLERFIQHLDSHADV</sequence>
<accession>A0A0F9DU63</accession>
<keyword evidence="1" id="KW-1133">Transmembrane helix</keyword>
<dbReference type="SUPFAM" id="SSF55781">
    <property type="entry name" value="GAF domain-like"/>
    <property type="match status" value="1"/>
</dbReference>
<dbReference type="Pfam" id="PF01590">
    <property type="entry name" value="GAF"/>
    <property type="match status" value="1"/>
</dbReference>
<dbReference type="EMBL" id="LAZR01027552">
    <property type="protein sequence ID" value="KKL65383.1"/>
    <property type="molecule type" value="Genomic_DNA"/>
</dbReference>
<reference evidence="3" key="1">
    <citation type="journal article" date="2015" name="Nature">
        <title>Complex archaea that bridge the gap between prokaryotes and eukaryotes.</title>
        <authorList>
            <person name="Spang A."/>
            <person name="Saw J.H."/>
            <person name="Jorgensen S.L."/>
            <person name="Zaremba-Niedzwiedzka K."/>
            <person name="Martijn J."/>
            <person name="Lind A.E."/>
            <person name="van Eijk R."/>
            <person name="Schleper C."/>
            <person name="Guy L."/>
            <person name="Ettema T.J."/>
        </authorList>
    </citation>
    <scope>NUCLEOTIDE SEQUENCE</scope>
</reference>
<feature type="transmembrane region" description="Helical" evidence="1">
    <location>
        <begin position="52"/>
        <end position="72"/>
    </location>
</feature>
<dbReference type="PROSITE" id="PS51832">
    <property type="entry name" value="HD_GYP"/>
    <property type="match status" value="1"/>
</dbReference>
<organism evidence="3">
    <name type="scientific">marine sediment metagenome</name>
    <dbReference type="NCBI Taxonomy" id="412755"/>
    <lineage>
        <taxon>unclassified sequences</taxon>
        <taxon>metagenomes</taxon>
        <taxon>ecological metagenomes</taxon>
    </lineage>
</organism>
<evidence type="ECO:0000259" key="2">
    <source>
        <dbReference type="PROSITE" id="PS51832"/>
    </source>
</evidence>
<dbReference type="InterPro" id="IPR003018">
    <property type="entry name" value="GAF"/>
</dbReference>
<proteinExistence type="predicted"/>
<dbReference type="InterPro" id="IPR029016">
    <property type="entry name" value="GAF-like_dom_sf"/>
</dbReference>
<keyword evidence="1" id="KW-0472">Membrane</keyword>
<dbReference type="SMART" id="SM00065">
    <property type="entry name" value="GAF"/>
    <property type="match status" value="1"/>
</dbReference>
<dbReference type="AlphaFoldDB" id="A0A0F9DU63"/>
<dbReference type="PANTHER" id="PTHR45228">
    <property type="entry name" value="CYCLIC DI-GMP PHOSPHODIESTERASE TM_0186-RELATED"/>
    <property type="match status" value="1"/>
</dbReference>
<comment type="caution">
    <text evidence="3">The sequence shown here is derived from an EMBL/GenBank/DDBJ whole genome shotgun (WGS) entry which is preliminary data.</text>
</comment>
<dbReference type="SUPFAM" id="SSF109604">
    <property type="entry name" value="HD-domain/PDEase-like"/>
    <property type="match status" value="1"/>
</dbReference>
<dbReference type="InterPro" id="IPR037522">
    <property type="entry name" value="HD_GYP_dom"/>
</dbReference>
<dbReference type="Gene3D" id="3.30.450.40">
    <property type="match status" value="1"/>
</dbReference>
<dbReference type="CDD" id="cd00077">
    <property type="entry name" value="HDc"/>
    <property type="match status" value="1"/>
</dbReference>
<dbReference type="SMART" id="SM00471">
    <property type="entry name" value="HDc"/>
    <property type="match status" value="1"/>
</dbReference>
<dbReference type="InterPro" id="IPR052020">
    <property type="entry name" value="Cyclic_di-GMP/3'3'-cGAMP_PDE"/>
</dbReference>
<dbReference type="Gene3D" id="1.10.3210.10">
    <property type="entry name" value="Hypothetical protein af1432"/>
    <property type="match status" value="1"/>
</dbReference>
<gene>
    <name evidence="3" type="ORF">LCGC14_2155530</name>
</gene>